<evidence type="ECO:0000256" key="3">
    <source>
        <dbReference type="ARBA" id="ARBA00022692"/>
    </source>
</evidence>
<dbReference type="InterPro" id="IPR001388">
    <property type="entry name" value="Synaptobrevin-like"/>
</dbReference>
<sequence>MPIYYSAIFQFSPQSQSYSNVICQYPPGKPHLTTLSLQIASLLSSQKKMLHNCKRSFQQDTYHVNCNADGEYLYMALVDSGNFPVRISFKFLERVKTQYIRQQQTPQQAKSLLKLSMAHCNNLHNDKIHTAQNEISLTKDILVENIEKVLGRGEDLDQLLEQTDQLLSGSLTFKKTASKVKRNMRLRLISIVVLTLVLCCFVVTLMVVLLFLFLCVFPTTRVLNCFGGGGKDDETT</sequence>
<dbReference type="GO" id="GO:0016192">
    <property type="term" value="P:vesicle-mediated transport"/>
    <property type="evidence" value="ECO:0007669"/>
    <property type="project" value="InterPro"/>
</dbReference>
<dbReference type="AlphaFoldDB" id="A0A7S1KNP3"/>
<dbReference type="InterPro" id="IPR051097">
    <property type="entry name" value="Synaptobrevin-like_transport"/>
</dbReference>
<evidence type="ECO:0000256" key="1">
    <source>
        <dbReference type="ARBA" id="ARBA00008025"/>
    </source>
</evidence>
<keyword evidence="4" id="KW-0653">Protein transport</keyword>
<keyword evidence="2" id="KW-0813">Transport</keyword>
<evidence type="ECO:0000256" key="4">
    <source>
        <dbReference type="ARBA" id="ARBA00022927"/>
    </source>
</evidence>
<dbReference type="PRINTS" id="PR00219">
    <property type="entry name" value="SYNAPTOBREVN"/>
</dbReference>
<dbReference type="GO" id="GO:0012505">
    <property type="term" value="C:endomembrane system"/>
    <property type="evidence" value="ECO:0007669"/>
    <property type="project" value="UniProtKB-SubCell"/>
</dbReference>
<evidence type="ECO:0000313" key="11">
    <source>
        <dbReference type="EMBL" id="CAD9079432.1"/>
    </source>
</evidence>
<dbReference type="PROSITE" id="PS50892">
    <property type="entry name" value="V_SNARE"/>
    <property type="match status" value="1"/>
</dbReference>
<dbReference type="SUPFAM" id="SSF58038">
    <property type="entry name" value="SNARE fusion complex"/>
    <property type="match status" value="1"/>
</dbReference>
<dbReference type="Pfam" id="PF13774">
    <property type="entry name" value="Longin"/>
    <property type="match status" value="1"/>
</dbReference>
<dbReference type="EMBL" id="HBGD01003225">
    <property type="protein sequence ID" value="CAD9079432.1"/>
    <property type="molecule type" value="Transcribed_RNA"/>
</dbReference>
<dbReference type="SUPFAM" id="SSF64356">
    <property type="entry name" value="SNARE-like"/>
    <property type="match status" value="1"/>
</dbReference>
<organism evidence="11">
    <name type="scientific">Percolomonas cosmopolitus</name>
    <dbReference type="NCBI Taxonomy" id="63605"/>
    <lineage>
        <taxon>Eukaryota</taxon>
        <taxon>Discoba</taxon>
        <taxon>Heterolobosea</taxon>
        <taxon>Tetramitia</taxon>
        <taxon>Eutetramitia</taxon>
        <taxon>Percolomonadidae</taxon>
        <taxon>Percolomonas</taxon>
    </lineage>
</organism>
<dbReference type="InterPro" id="IPR011012">
    <property type="entry name" value="Longin-like_dom_sf"/>
</dbReference>
<keyword evidence="3 9" id="KW-0812">Transmembrane</keyword>
<keyword evidence="5 9" id="KW-1133">Transmembrane helix</keyword>
<dbReference type="Gene3D" id="1.20.5.110">
    <property type="match status" value="1"/>
</dbReference>
<accession>A0A7S1KNP3</accession>
<feature type="transmembrane region" description="Helical" evidence="9">
    <location>
        <begin position="188"/>
        <end position="214"/>
    </location>
</feature>
<dbReference type="Gene3D" id="3.30.450.50">
    <property type="entry name" value="Longin domain"/>
    <property type="match status" value="1"/>
</dbReference>
<feature type="domain" description="V-SNARE coiled-coil homology" evidence="10">
    <location>
        <begin position="127"/>
        <end position="187"/>
    </location>
</feature>
<keyword evidence="6 9" id="KW-0472">Membrane</keyword>
<reference evidence="11" key="1">
    <citation type="submission" date="2021-01" db="EMBL/GenBank/DDBJ databases">
        <authorList>
            <person name="Corre E."/>
            <person name="Pelletier E."/>
            <person name="Niang G."/>
            <person name="Scheremetjew M."/>
            <person name="Finn R."/>
            <person name="Kale V."/>
            <person name="Holt S."/>
            <person name="Cochrane G."/>
            <person name="Meng A."/>
            <person name="Brown T."/>
            <person name="Cohen L."/>
        </authorList>
    </citation>
    <scope>NUCLEOTIDE SEQUENCE</scope>
    <source>
        <strain evidence="11">WS</strain>
    </source>
</reference>
<dbReference type="GO" id="GO:0005737">
    <property type="term" value="C:cytoplasm"/>
    <property type="evidence" value="ECO:0007669"/>
    <property type="project" value="UniProtKB-ARBA"/>
</dbReference>
<dbReference type="CDD" id="cd15843">
    <property type="entry name" value="R-SNARE"/>
    <property type="match status" value="1"/>
</dbReference>
<evidence type="ECO:0000256" key="6">
    <source>
        <dbReference type="ARBA" id="ARBA00023136"/>
    </source>
</evidence>
<dbReference type="GO" id="GO:0016020">
    <property type="term" value="C:membrane"/>
    <property type="evidence" value="ECO:0007669"/>
    <property type="project" value="InterPro"/>
</dbReference>
<dbReference type="InterPro" id="IPR042855">
    <property type="entry name" value="V_SNARE_CC"/>
</dbReference>
<keyword evidence="8" id="KW-0175">Coiled coil</keyword>
<dbReference type="Pfam" id="PF00957">
    <property type="entry name" value="Synaptobrevin"/>
    <property type="match status" value="1"/>
</dbReference>
<dbReference type="PANTHER" id="PTHR21136">
    <property type="entry name" value="SNARE PROTEINS"/>
    <property type="match status" value="1"/>
</dbReference>
<evidence type="ECO:0000256" key="9">
    <source>
        <dbReference type="SAM" id="Phobius"/>
    </source>
</evidence>
<comment type="similarity">
    <text evidence="1">Belongs to the synaptobrevin family.</text>
</comment>
<gene>
    <name evidence="11" type="ORF">PCOS0759_LOCUS2666</name>
</gene>
<evidence type="ECO:0000256" key="2">
    <source>
        <dbReference type="ARBA" id="ARBA00022448"/>
    </source>
</evidence>
<proteinExistence type="inferred from homology"/>
<dbReference type="PANTHER" id="PTHR21136:SF168">
    <property type="entry name" value="VESICLE-ASSOCIATED MEMBRANE PROTEIN 9"/>
    <property type="match status" value="1"/>
</dbReference>
<dbReference type="GO" id="GO:0015031">
    <property type="term" value="P:protein transport"/>
    <property type="evidence" value="ECO:0007669"/>
    <property type="project" value="UniProtKB-KW"/>
</dbReference>
<comment type="subcellular location">
    <subcellularLocation>
        <location evidence="7">Endomembrane system</location>
        <topology evidence="7">Single-pass type IV membrane protein</topology>
    </subcellularLocation>
</comment>
<evidence type="ECO:0000256" key="8">
    <source>
        <dbReference type="PROSITE-ProRule" id="PRU00290"/>
    </source>
</evidence>
<evidence type="ECO:0000256" key="5">
    <source>
        <dbReference type="ARBA" id="ARBA00022989"/>
    </source>
</evidence>
<protein>
    <recommendedName>
        <fullName evidence="10">V-SNARE coiled-coil homology domain-containing protein</fullName>
    </recommendedName>
</protein>
<name>A0A7S1KNP3_9EUKA</name>
<evidence type="ECO:0000256" key="7">
    <source>
        <dbReference type="ARBA" id="ARBA00046280"/>
    </source>
</evidence>
<evidence type="ECO:0000259" key="10">
    <source>
        <dbReference type="PROSITE" id="PS50892"/>
    </source>
</evidence>
<dbReference type="InterPro" id="IPR010908">
    <property type="entry name" value="Longin_dom"/>
</dbReference>